<comment type="caution">
    <text evidence="2">The sequence shown here is derived from an EMBL/GenBank/DDBJ whole genome shotgun (WGS) entry which is preliminary data.</text>
</comment>
<name>A0ABT5E5D0_9BACT</name>
<reference evidence="2 3" key="1">
    <citation type="submission" date="2022-11" db="EMBL/GenBank/DDBJ databases">
        <title>Minimal conservation of predation-associated metabolite biosynthetic gene clusters underscores biosynthetic potential of Myxococcota including descriptions for ten novel species: Archangium lansinium sp. nov., Myxococcus landrumus sp. nov., Nannocystis bai.</title>
        <authorList>
            <person name="Ahearne A."/>
            <person name="Stevens C."/>
            <person name="Dowd S."/>
        </authorList>
    </citation>
    <scope>NUCLEOTIDE SEQUENCE [LARGE SCALE GENOMIC DNA]</scope>
    <source>
        <strain evidence="2 3">BB15-2</strain>
    </source>
</reference>
<keyword evidence="3" id="KW-1185">Reference proteome</keyword>
<dbReference type="Pfam" id="PF13517">
    <property type="entry name" value="FG-GAP_3"/>
    <property type="match status" value="4"/>
</dbReference>
<evidence type="ECO:0000313" key="2">
    <source>
        <dbReference type="EMBL" id="MDC0721072.1"/>
    </source>
</evidence>
<dbReference type="InterPro" id="IPR028994">
    <property type="entry name" value="Integrin_alpha_N"/>
</dbReference>
<accession>A0ABT5E5D0</accession>
<dbReference type="Gene3D" id="2.130.10.130">
    <property type="entry name" value="Integrin alpha, N-terminal"/>
    <property type="match status" value="1"/>
</dbReference>
<organism evidence="2 3">
    <name type="scientific">Nannocystis bainbridge</name>
    <dbReference type="NCBI Taxonomy" id="2995303"/>
    <lineage>
        <taxon>Bacteria</taxon>
        <taxon>Pseudomonadati</taxon>
        <taxon>Myxococcota</taxon>
        <taxon>Polyangia</taxon>
        <taxon>Nannocystales</taxon>
        <taxon>Nannocystaceae</taxon>
        <taxon>Nannocystis</taxon>
    </lineage>
</organism>
<dbReference type="EMBL" id="JAQNDL010000003">
    <property type="protein sequence ID" value="MDC0721072.1"/>
    <property type="molecule type" value="Genomic_DNA"/>
</dbReference>
<protein>
    <submittedName>
        <fullName evidence="2">VCBS repeat-containing protein</fullName>
    </submittedName>
</protein>
<gene>
    <name evidence="2" type="ORF">POL25_29465</name>
</gene>
<evidence type="ECO:0000256" key="1">
    <source>
        <dbReference type="ARBA" id="ARBA00022729"/>
    </source>
</evidence>
<dbReference type="RefSeq" id="WP_272089576.1">
    <property type="nucleotide sequence ID" value="NZ_JAQNDL010000003.1"/>
</dbReference>
<sequence>MAGLTALGALLGPLLACGDGGPCGPLAPLCDDPGRTRSVAVRVQDAVMLDFDGDGKDEAVVLSRDNRQLTLGYADDWRSSIYLDSDPVGIEALPGEVAVALAEPARRIEVFAVDAEGRLDRRRTLPLRSAPMALRAADLAGDGAPELIASLSGASQLAVVDPVTGATQHYAAGSGASELAIGDVDGDARLDVVVVDAFAGALQVLRGTGDGRLLQAEPSPSSPGTRWLELADHDGDGDLDAVARDEATSVLVHHNEGGRFSSPVALPIAGEAPTGAGLAVGPPAKNGLVGVVVPAGLQLRTLFGKGAAFLGNSERWLREPSEWVGTDRSGSVLVGGNPSLTRFTWGSSASAIQTWRGEQVGEWIGSGTVATGHLDGDHLIDVAVTIGDSLHLLRGRADLELERIAQFELEAYATSVVIADVTGDGQPEVIVGDDVRAQAFFRGDDGQFVAGPGVAPSVAPLTLVSLRTGPGQPRVIAAIPDREYDLSQTPGASLLRFAEDGAVTVVEFADGLYVDKLIAVDFDEDGVDEPLILGRRDETRVLTRMTPAGDGFAPGVEHDLAALSGVALEIDDFAQLAAADVDGDGDGEMFVDAPGGHLRIEGIADDAPQATLANQLSPTTVRDVDGDGLLDLVYLLGDNFFYHSGLGGGTFATERRGHRMMATKAMTFADDPASQFDIVAVGHGISTHLTRDTMSLVGASGSFEFHGDVSRFIRADLDLDGIDDLVTLGASGGAAALWGSETDPLGRGEGIATDATAFGDLDGDGRPELLSGEWGVLFAYRGFPGRQEPEVVFEVFQRPVRLEVADIDADTRPDLVALRYEDDDRLALAVAHGTAVPLRFDPWQTIATVSEYQFASLQLGDVDRDGDLDILVDPEEAPSVLVRGLGGRAWAEPEALPGERTLFSRADARGRVDLLTQEGPTIHRHVDGDPAHRSPLVTIDEAALLTAADADGDGRYDLAVADGKQLFVWLLGDGDPRRVQIPLEAPLAAIAVDFPDIDGDGRPDLVALGKFGGLLVRCSRAHAPDPAP</sequence>
<evidence type="ECO:0000313" key="3">
    <source>
        <dbReference type="Proteomes" id="UP001221686"/>
    </source>
</evidence>
<keyword evidence="1" id="KW-0732">Signal</keyword>
<dbReference type="PANTHER" id="PTHR46580:SF2">
    <property type="entry name" value="MAM DOMAIN-CONTAINING PROTEIN"/>
    <property type="match status" value="1"/>
</dbReference>
<dbReference type="Proteomes" id="UP001221686">
    <property type="component" value="Unassembled WGS sequence"/>
</dbReference>
<proteinExistence type="predicted"/>
<dbReference type="InterPro" id="IPR013517">
    <property type="entry name" value="FG-GAP"/>
</dbReference>
<dbReference type="PANTHER" id="PTHR46580">
    <property type="entry name" value="SENSOR KINASE-RELATED"/>
    <property type="match status" value="1"/>
</dbReference>
<dbReference type="SUPFAM" id="SSF69318">
    <property type="entry name" value="Integrin alpha N-terminal domain"/>
    <property type="match status" value="4"/>
</dbReference>